<accession>A0A1M7R0I4</accession>
<dbReference type="GO" id="GO:0016787">
    <property type="term" value="F:hydrolase activity"/>
    <property type="evidence" value="ECO:0007669"/>
    <property type="project" value="UniProtKB-KW"/>
</dbReference>
<feature type="transmembrane region" description="Helical" evidence="2">
    <location>
        <begin position="282"/>
        <end position="303"/>
    </location>
</feature>
<keyword evidence="4" id="KW-0012">Acyltransferase</keyword>
<proteinExistence type="predicted"/>
<feature type="transmembrane region" description="Helical" evidence="2">
    <location>
        <begin position="63"/>
        <end position="88"/>
    </location>
</feature>
<dbReference type="STRING" id="310782.SAMN05216499_1623"/>
<protein>
    <submittedName>
        <fullName evidence="4">Peptidoglycan/LPS O-acetylase OafA/YrhL, contains acyltransferase and SGNH-hydrolase domains</fullName>
    </submittedName>
</protein>
<feature type="transmembrane region" description="Helical" evidence="2">
    <location>
        <begin position="26"/>
        <end position="43"/>
    </location>
</feature>
<dbReference type="PANTHER" id="PTHR23028:SF53">
    <property type="entry name" value="ACYL_TRANSF_3 DOMAIN-CONTAINING PROTEIN"/>
    <property type="match status" value="1"/>
</dbReference>
<feature type="transmembrane region" description="Helical" evidence="2">
    <location>
        <begin position="324"/>
        <end position="343"/>
    </location>
</feature>
<dbReference type="GO" id="GO:0016020">
    <property type="term" value="C:membrane"/>
    <property type="evidence" value="ECO:0007669"/>
    <property type="project" value="TreeGrafter"/>
</dbReference>
<feature type="transmembrane region" description="Helical" evidence="2">
    <location>
        <begin position="257"/>
        <end position="276"/>
    </location>
</feature>
<organism evidence="4 5">
    <name type="scientific">Actinacidiphila paucisporea</name>
    <dbReference type="NCBI Taxonomy" id="310782"/>
    <lineage>
        <taxon>Bacteria</taxon>
        <taxon>Bacillati</taxon>
        <taxon>Actinomycetota</taxon>
        <taxon>Actinomycetes</taxon>
        <taxon>Kitasatosporales</taxon>
        <taxon>Streptomycetaceae</taxon>
        <taxon>Actinacidiphila</taxon>
    </lineage>
</organism>
<feature type="transmembrane region" description="Helical" evidence="2">
    <location>
        <begin position="355"/>
        <end position="376"/>
    </location>
</feature>
<keyword evidence="5" id="KW-1185">Reference proteome</keyword>
<dbReference type="InterPro" id="IPR002656">
    <property type="entry name" value="Acyl_transf_3_dom"/>
</dbReference>
<name>A0A1M7R0I4_9ACTN</name>
<dbReference type="Pfam" id="PF01757">
    <property type="entry name" value="Acyl_transf_3"/>
    <property type="match status" value="1"/>
</dbReference>
<keyword evidence="2" id="KW-0472">Membrane</keyword>
<evidence type="ECO:0000313" key="4">
    <source>
        <dbReference type="EMBL" id="SHN38205.1"/>
    </source>
</evidence>
<feature type="transmembrane region" description="Helical" evidence="2">
    <location>
        <begin position="188"/>
        <end position="210"/>
    </location>
</feature>
<dbReference type="AlphaFoldDB" id="A0A1M7R0I4"/>
<keyword evidence="4" id="KW-0378">Hydrolase</keyword>
<dbReference type="InterPro" id="IPR050879">
    <property type="entry name" value="Acyltransferase_3"/>
</dbReference>
<feature type="transmembrane region" description="Helical" evidence="2">
    <location>
        <begin position="162"/>
        <end position="181"/>
    </location>
</feature>
<dbReference type="GO" id="GO:0016747">
    <property type="term" value="F:acyltransferase activity, transferring groups other than amino-acyl groups"/>
    <property type="evidence" value="ECO:0007669"/>
    <property type="project" value="InterPro"/>
</dbReference>
<evidence type="ECO:0000256" key="2">
    <source>
        <dbReference type="SAM" id="Phobius"/>
    </source>
</evidence>
<evidence type="ECO:0000313" key="5">
    <source>
        <dbReference type="Proteomes" id="UP000184111"/>
    </source>
</evidence>
<evidence type="ECO:0000259" key="3">
    <source>
        <dbReference type="Pfam" id="PF01757"/>
    </source>
</evidence>
<dbReference type="GO" id="GO:0009103">
    <property type="term" value="P:lipopolysaccharide biosynthetic process"/>
    <property type="evidence" value="ECO:0007669"/>
    <property type="project" value="TreeGrafter"/>
</dbReference>
<feature type="transmembrane region" description="Helical" evidence="2">
    <location>
        <begin position="230"/>
        <end position="250"/>
    </location>
</feature>
<feature type="transmembrane region" description="Helical" evidence="2">
    <location>
        <begin position="109"/>
        <end position="129"/>
    </location>
</feature>
<evidence type="ECO:0000256" key="1">
    <source>
        <dbReference type="SAM" id="MobiDB-lite"/>
    </source>
</evidence>
<feature type="region of interest" description="Disordered" evidence="1">
    <location>
        <begin position="1"/>
        <end position="23"/>
    </location>
</feature>
<sequence length="394" mass="43085">MATQAPPQQPTPSLPQTSRPAPRNRLHSLTGMRAVAAAMVFVFHTTQPQISPFTGTTAARAARWFTCFGPIGVSFFFVLSGFVLTWAVRKDDTPGRFYRRRLVRIYPNHVVTFAAALVLFASAGVMTGTKATTPRLWLPNLFLLHAWTPHLDVQLGVNPPSWSLSCEALFYLCFPLLYALIRKIPPRALWATAGVITALVVAVPALAYAVLPGVHGAGVLGLPVTPDQLWLVYVFPPARLLEFALGMVMARIVLTGRWVPIPTAAAALLAVGGYFLTFSLPFLYRFEAATIVPLALLIPAAAAAEGRGRRSVMRSRVMVRLGDLSFAFFMIHAVMLVTLTRLFAGHQQWSDGQAYGVIAAYATLSLAAAWVLNTFVERPMVRHFSQSRALRATD</sequence>
<keyword evidence="4" id="KW-0808">Transferase</keyword>
<dbReference type="PANTHER" id="PTHR23028">
    <property type="entry name" value="ACETYLTRANSFERASE"/>
    <property type="match status" value="1"/>
</dbReference>
<gene>
    <name evidence="4" type="ORF">SAMN05216499_1623</name>
</gene>
<dbReference type="EMBL" id="FRBI01000062">
    <property type="protein sequence ID" value="SHN38205.1"/>
    <property type="molecule type" value="Genomic_DNA"/>
</dbReference>
<dbReference type="RefSeq" id="WP_159450341.1">
    <property type="nucleotide sequence ID" value="NZ_FRBI01000062.1"/>
</dbReference>
<keyword evidence="2" id="KW-0812">Transmembrane</keyword>
<dbReference type="OrthoDB" id="9796461at2"/>
<reference evidence="4 5" key="1">
    <citation type="submission" date="2016-11" db="EMBL/GenBank/DDBJ databases">
        <authorList>
            <person name="Jaros S."/>
            <person name="Januszkiewicz K."/>
            <person name="Wedrychowicz H."/>
        </authorList>
    </citation>
    <scope>NUCLEOTIDE SEQUENCE [LARGE SCALE GENOMIC DNA]</scope>
    <source>
        <strain evidence="4 5">CGMCC 4.2025</strain>
    </source>
</reference>
<dbReference type="Proteomes" id="UP000184111">
    <property type="component" value="Unassembled WGS sequence"/>
</dbReference>
<feature type="domain" description="Acyltransferase 3" evidence="3">
    <location>
        <begin position="27"/>
        <end position="372"/>
    </location>
</feature>
<keyword evidence="2" id="KW-1133">Transmembrane helix</keyword>